<dbReference type="RefSeq" id="WP_125258977.1">
    <property type="nucleotide sequence ID" value="NZ_CP114280.1"/>
</dbReference>
<keyword evidence="2" id="KW-0378">Hydrolase</keyword>
<evidence type="ECO:0000256" key="1">
    <source>
        <dbReference type="ARBA" id="ARBA00022723"/>
    </source>
</evidence>
<evidence type="ECO:0000259" key="6">
    <source>
        <dbReference type="Pfam" id="PF00149"/>
    </source>
</evidence>
<organism evidence="7 8">
    <name type="scientific">Dickeya lacustris</name>
    <dbReference type="NCBI Taxonomy" id="2259638"/>
    <lineage>
        <taxon>Bacteria</taxon>
        <taxon>Pseudomonadati</taxon>
        <taxon>Pseudomonadota</taxon>
        <taxon>Gammaproteobacteria</taxon>
        <taxon>Enterobacterales</taxon>
        <taxon>Pectobacteriaceae</taxon>
        <taxon>Dickeya</taxon>
    </lineage>
</organism>
<dbReference type="Gene3D" id="3.60.21.10">
    <property type="match status" value="1"/>
</dbReference>
<feature type="signal peptide" evidence="5">
    <location>
        <begin position="1"/>
        <end position="23"/>
    </location>
</feature>
<dbReference type="InterPro" id="IPR004843">
    <property type="entry name" value="Calcineurin-like_PHP"/>
</dbReference>
<dbReference type="PANTHER" id="PTHR42988">
    <property type="entry name" value="PHOSPHOHYDROLASE"/>
    <property type="match status" value="1"/>
</dbReference>
<dbReference type="EMBL" id="CP114280">
    <property type="protein sequence ID" value="WFN56584.1"/>
    <property type="molecule type" value="Genomic_DNA"/>
</dbReference>
<comment type="similarity">
    <text evidence="4">Belongs to the cyclic nucleotide phosphodiesterase class-III family.</text>
</comment>
<feature type="chain" id="PRO_5046094506" evidence="5">
    <location>
        <begin position="24"/>
        <end position="380"/>
    </location>
</feature>
<evidence type="ECO:0000313" key="7">
    <source>
        <dbReference type="EMBL" id="WFN56584.1"/>
    </source>
</evidence>
<protein>
    <submittedName>
        <fullName evidence="7">Metallophosphoesterase</fullName>
    </submittedName>
</protein>
<dbReference type="Proteomes" id="UP001219630">
    <property type="component" value="Chromosome"/>
</dbReference>
<evidence type="ECO:0000256" key="2">
    <source>
        <dbReference type="ARBA" id="ARBA00022801"/>
    </source>
</evidence>
<dbReference type="SUPFAM" id="SSF56300">
    <property type="entry name" value="Metallo-dependent phosphatases"/>
    <property type="match status" value="1"/>
</dbReference>
<dbReference type="InterPro" id="IPR029052">
    <property type="entry name" value="Metallo-depent_PP-like"/>
</dbReference>
<keyword evidence="1" id="KW-0479">Metal-binding</keyword>
<dbReference type="InterPro" id="IPR050884">
    <property type="entry name" value="CNP_phosphodiesterase-III"/>
</dbReference>
<feature type="domain" description="Calcineurin-like phosphoesterase" evidence="6">
    <location>
        <begin position="42"/>
        <end position="249"/>
    </location>
</feature>
<evidence type="ECO:0000313" key="8">
    <source>
        <dbReference type="Proteomes" id="UP001219630"/>
    </source>
</evidence>
<sequence length="380" mass="43659">MKRRTFIKSAAFLSVANALPAMSKTTLSCTTEGESTANYQTSIVIVSDLHISNDKLLNEFESALQNMTQHHNINAIIIPGDIGEDLNFIEKTVSATIRYFNNKKAIVILGNHDVRGPDSDTWVKDPKASNPYYKHVMEKYVQLNAQWVKHVPGHACFDEWIDGHHFIALNTDRGLKDQAFFDKNTLKWLEEKLNENTQGKKKFVIVHQSLDDTHWRANLFGGFGEQDKKIKGILSRHPDTFIISGHIHNGFGVLEAIQRTYGTLVETPSFNRTENGLIEKGYGFIMRIGDDTVLFEAWNFLKNKHYPEYDIRIDNQTVNYLLKEKTDECINNALSEEYPWAEIAKKNNGGDDITESQAHFGLRQLWPTYQWDFYKRKAIE</sequence>
<name>A0ABY8G9C7_9GAMM</name>
<evidence type="ECO:0000256" key="5">
    <source>
        <dbReference type="SAM" id="SignalP"/>
    </source>
</evidence>
<proteinExistence type="inferred from homology"/>
<accession>A0ABY8G9C7</accession>
<dbReference type="PANTHER" id="PTHR42988:SF2">
    <property type="entry name" value="CYCLIC NUCLEOTIDE PHOSPHODIESTERASE CBUA0032-RELATED"/>
    <property type="match status" value="1"/>
</dbReference>
<keyword evidence="8" id="KW-1185">Reference proteome</keyword>
<gene>
    <name evidence="7" type="ORF">O1Q98_04655</name>
</gene>
<keyword evidence="5" id="KW-0732">Signal</keyword>
<evidence type="ECO:0000256" key="3">
    <source>
        <dbReference type="ARBA" id="ARBA00023004"/>
    </source>
</evidence>
<evidence type="ECO:0000256" key="4">
    <source>
        <dbReference type="ARBA" id="ARBA00025742"/>
    </source>
</evidence>
<reference evidence="7 8" key="1">
    <citation type="submission" date="2022-12" db="EMBL/GenBank/DDBJ databases">
        <title>Complete genome sequencing of Dickeya lacustris type strain LMG30899.</title>
        <authorList>
            <person name="Dobhal S."/>
            <person name="Arizala D."/>
            <person name="Arif M."/>
        </authorList>
    </citation>
    <scope>NUCLEOTIDE SEQUENCE [LARGE SCALE GENOMIC DNA]</scope>
    <source>
        <strain evidence="7 8">LMG30899</strain>
    </source>
</reference>
<keyword evidence="3" id="KW-0408">Iron</keyword>
<dbReference type="Pfam" id="PF00149">
    <property type="entry name" value="Metallophos"/>
    <property type="match status" value="1"/>
</dbReference>